<dbReference type="RefSeq" id="XP_067549611.1">
    <property type="nucleotide sequence ID" value="XM_067691224.1"/>
</dbReference>
<keyword evidence="2" id="KW-1185">Reference proteome</keyword>
<dbReference type="Proteomes" id="UP000669133">
    <property type="component" value="Unassembled WGS sequence"/>
</dbReference>
<dbReference type="EMBL" id="JAEOAQ010000002">
    <property type="protein sequence ID" value="KAG5420495.1"/>
    <property type="molecule type" value="Genomic_DNA"/>
</dbReference>
<comment type="caution">
    <text evidence="1">The sequence shown here is derived from an EMBL/GenBank/DDBJ whole genome shotgun (WGS) entry which is preliminary data.</text>
</comment>
<dbReference type="AlphaFoldDB" id="A0A8H7ZIX2"/>
<evidence type="ECO:0000313" key="2">
    <source>
        <dbReference type="Proteomes" id="UP000669133"/>
    </source>
</evidence>
<dbReference type="OrthoDB" id="4028107at2759"/>
<reference evidence="1 2" key="1">
    <citation type="submission" date="2020-12" db="EMBL/GenBank/DDBJ databases">
        <title>Effect of drift, selection, and recombination on the evolution of hybrid genomes in Candida yeast pathogens.</title>
        <authorList>
            <person name="Mixao V."/>
            <person name="Ksiezopolska E."/>
            <person name="Saus E."/>
            <person name="Boekhout T."/>
            <person name="Gacser A."/>
            <person name="Gabaldon T."/>
        </authorList>
    </citation>
    <scope>NUCLEOTIDE SEQUENCE [LARGE SCALE GENOMIC DNA]</scope>
    <source>
        <strain evidence="1 2">BP57</strain>
    </source>
</reference>
<evidence type="ECO:0000313" key="1">
    <source>
        <dbReference type="EMBL" id="KAG5420495.1"/>
    </source>
</evidence>
<gene>
    <name evidence="1" type="ORF">I9W82_002376</name>
</gene>
<accession>A0A8H7ZIX2</accession>
<protein>
    <submittedName>
        <fullName evidence="1">Uncharacterized protein</fullName>
    </submittedName>
</protein>
<organism evidence="1 2">
    <name type="scientific">Candida metapsilosis</name>
    <dbReference type="NCBI Taxonomy" id="273372"/>
    <lineage>
        <taxon>Eukaryota</taxon>
        <taxon>Fungi</taxon>
        <taxon>Dikarya</taxon>
        <taxon>Ascomycota</taxon>
        <taxon>Saccharomycotina</taxon>
        <taxon>Pichiomycetes</taxon>
        <taxon>Debaryomycetaceae</taxon>
        <taxon>Candida/Lodderomyces clade</taxon>
        <taxon>Candida</taxon>
    </lineage>
</organism>
<sequence>MLSLAHLSDAEIDLIYRNLNQHQVLALAPLHSKFYFAAKIKLYYYIYIYDILEYTRFERTLLKSVTSCPLPNFRFPKYMNTYSTNNATIVSLQSFEKNLTKMDPNQTIVYMVFSQTPHPNCVHKVTDYFKTIENFIVIRQPDILWPCSWDYFARCFQNTRHYAVNHEVSPPRCLFALNTYIGDARYHRNNICEAVNVNLHSGIPKYYYSSECGLANKPYSPPTSKTLRIHLHGRQHSGRKYAIFQHLNTSILRTLCITISDRTTCIFSNGELETYYPNLQSLGIDYKHWSTTQEILQSIPNAIHQTLRYLTIATPSFNDALVKRISELPLQFPNASINWWSSYQSVDIPSKLICHQQSFSPIMPPRCIAINWTHSVIDGLVKLNRSYVAEKNGVAVEVEFKKHYSDDELMSLDLLYFSVNLTDSIPKVSGK</sequence>
<proteinExistence type="predicted"/>
<name>A0A8H7ZIX2_9ASCO</name>
<dbReference type="GeneID" id="93651005"/>